<dbReference type="Gene3D" id="3.40.50.12780">
    <property type="entry name" value="N-terminal domain of ligase-like"/>
    <property type="match status" value="1"/>
</dbReference>
<evidence type="ECO:0000313" key="2">
    <source>
        <dbReference type="EMBL" id="PVE42628.1"/>
    </source>
</evidence>
<dbReference type="InterPro" id="IPR000873">
    <property type="entry name" value="AMP-dep_synth/lig_dom"/>
</dbReference>
<name>A0A2T7UDC7_9BURK</name>
<accession>A0A2T7UDC7</accession>
<dbReference type="EMBL" id="LFYT02000012">
    <property type="protein sequence ID" value="PVE42628.1"/>
    <property type="molecule type" value="Genomic_DNA"/>
</dbReference>
<gene>
    <name evidence="2" type="ORF">H663_011050</name>
</gene>
<feature type="domain" description="AMP-dependent synthetase/ligase" evidence="1">
    <location>
        <begin position="46"/>
        <end position="430"/>
    </location>
</feature>
<dbReference type="STRING" id="1293045.H663_13455"/>
<evidence type="ECO:0000313" key="3">
    <source>
        <dbReference type="Proteomes" id="UP000037507"/>
    </source>
</evidence>
<dbReference type="PANTHER" id="PTHR24096:SF420">
    <property type="entry name" value="LONG-CHAIN-FATTY-ACID--COA LIGASE-RELATED"/>
    <property type="match status" value="1"/>
</dbReference>
<dbReference type="Proteomes" id="UP000037507">
    <property type="component" value="Unassembled WGS sequence"/>
</dbReference>
<organism evidence="2 3">
    <name type="scientific">Limnohabitans planktonicus II-D5</name>
    <dbReference type="NCBI Taxonomy" id="1293045"/>
    <lineage>
        <taxon>Bacteria</taxon>
        <taxon>Pseudomonadati</taxon>
        <taxon>Pseudomonadota</taxon>
        <taxon>Betaproteobacteria</taxon>
        <taxon>Burkholderiales</taxon>
        <taxon>Comamonadaceae</taxon>
        <taxon>Limnohabitans</taxon>
    </lineage>
</organism>
<reference evidence="2" key="1">
    <citation type="submission" date="2017-04" db="EMBL/GenBank/DDBJ databases">
        <title>Unexpected and diverse lifestyles within the genus Limnohabitans.</title>
        <authorList>
            <person name="Kasalicky V."/>
            <person name="Mehrshad M."/>
            <person name="Andrei S.-A."/>
            <person name="Salcher M."/>
            <person name="Kratochvilova H."/>
            <person name="Simek K."/>
            <person name="Ghai R."/>
        </authorList>
    </citation>
    <scope>NUCLEOTIDE SEQUENCE [LARGE SCALE GENOMIC DNA]</scope>
    <source>
        <strain evidence="2">II-D5</strain>
    </source>
</reference>
<dbReference type="GO" id="GO:0016405">
    <property type="term" value="F:CoA-ligase activity"/>
    <property type="evidence" value="ECO:0007669"/>
    <property type="project" value="TreeGrafter"/>
</dbReference>
<dbReference type="AlphaFoldDB" id="A0A2T7UDC7"/>
<protein>
    <submittedName>
        <fullName evidence="2">Feruloyl-CoA synthase</fullName>
    </submittedName>
</protein>
<keyword evidence="3" id="KW-1185">Reference proteome</keyword>
<evidence type="ECO:0000259" key="1">
    <source>
        <dbReference type="Pfam" id="PF00501"/>
    </source>
</evidence>
<dbReference type="PANTHER" id="PTHR24096">
    <property type="entry name" value="LONG-CHAIN-FATTY-ACID--COA LIGASE"/>
    <property type="match status" value="1"/>
</dbReference>
<dbReference type="InterPro" id="IPR042099">
    <property type="entry name" value="ANL_N_sf"/>
</dbReference>
<dbReference type="Pfam" id="PF00501">
    <property type="entry name" value="AMP-binding"/>
    <property type="match status" value="1"/>
</dbReference>
<proteinExistence type="predicted"/>
<dbReference type="SUPFAM" id="SSF56801">
    <property type="entry name" value="Acetyl-CoA synthetase-like"/>
    <property type="match status" value="1"/>
</dbReference>
<dbReference type="RefSeq" id="WP_053173948.1">
    <property type="nucleotide sequence ID" value="NZ_LFYT02000012.1"/>
</dbReference>
<comment type="caution">
    <text evidence="2">The sequence shown here is derived from an EMBL/GenBank/DDBJ whole genome shotgun (WGS) entry which is preliminary data.</text>
</comment>
<dbReference type="OrthoDB" id="9766486at2"/>
<sequence length="616" mass="66904">MTAPQFRPLKFGVTRVNLRNGTDGTRYLQADQDLQAFPDRLTDRLQHWAQVKPEHSFMARRIQQADGTLGDWQHISYAQAWQTARNIAQGLIDRGLNAERPVVILSENSLEHALLALGCLVAGVPYVPTSPPYSLVSVDYDKLKHVLSTVTPGMVFASDARYAKAIAATVSDDMEVVMVEGDVPGRSVTAFESLCSQPATPAVDAAMAATGPDTIAKFLFTSGSTKLPKAVINTNRLWCANQQQMAQSMPVLAEQELVLVDWLPWNHTFGGNHNFGMTVFHGGTLYIDDGKPTPALMHETLRNLREIAPTVYFNVPTGFEAIAHAMQTDDQLRKTLLSRVQMFFYAGAALAQPIWDSLYASQEREVGERIVMGTGLGMTESGPFGIFVTNPFVQAGDLGVPTPGLELKLVNMQGKTEVRYRGPNITPGYWRNPEETASAFDEEGFFKTGDAVQWIDETDVHLGLKFDGRIAEDFKLATGTFVSVGPLRAKIIAAGAPFIQDAVLTGINLKEVGAMIFPTPAVRALSGLPADAPLADVLASAPVLAKFQDIVNTLAQTSTGSANRIARLCLLSEPPTIDKGEITDKGSINQRSVLTHRADTVAALHADTLHDIVKPQ</sequence>